<feature type="transmembrane region" description="Helical" evidence="1">
    <location>
        <begin position="227"/>
        <end position="245"/>
    </location>
</feature>
<feature type="transmembrane region" description="Helical" evidence="1">
    <location>
        <begin position="162"/>
        <end position="182"/>
    </location>
</feature>
<reference evidence="2" key="1">
    <citation type="journal article" date="2023" name="ISME J.">
        <title>Emergence of putative energy parasites within Clostridia revealed by genome analysis of a novel endosymbiotic clade.</title>
        <authorList>
            <person name="Takahashi K."/>
            <person name="Kuwahara H."/>
            <person name="Horikawa Y."/>
            <person name="Izawa K."/>
            <person name="Kato D."/>
            <person name="Inagaki T."/>
            <person name="Yuki M."/>
            <person name="Ohkuma M."/>
            <person name="Hongoh Y."/>
        </authorList>
    </citation>
    <scope>NUCLEOTIDE SEQUENCE</scope>
    <source>
        <strain evidence="2">CfP3-15</strain>
    </source>
</reference>
<evidence type="ECO:0000313" key="2">
    <source>
        <dbReference type="EMBL" id="BED91896.1"/>
    </source>
</evidence>
<dbReference type="KEGG" id="ips:CfP315_0439"/>
<keyword evidence="1" id="KW-0812">Transmembrane</keyword>
<dbReference type="AlphaFoldDB" id="A0AA48HY75"/>
<keyword evidence="1" id="KW-0472">Membrane</keyword>
<organism evidence="2">
    <name type="scientific">Candidatus Improbicoccus pseudotrichonymphae</name>
    <dbReference type="NCBI Taxonomy" id="3033792"/>
    <lineage>
        <taxon>Bacteria</taxon>
        <taxon>Bacillati</taxon>
        <taxon>Bacillota</taxon>
        <taxon>Clostridia</taxon>
        <taxon>Candidatus Improbicoccus</taxon>
    </lineage>
</organism>
<gene>
    <name evidence="2" type="ORF">CfP315_0439</name>
</gene>
<name>A0AA48HY75_9FIRM</name>
<feature type="transmembrane region" description="Helical" evidence="1">
    <location>
        <begin position="134"/>
        <end position="156"/>
    </location>
</feature>
<accession>A0AA48HY75</accession>
<evidence type="ECO:0000256" key="1">
    <source>
        <dbReference type="SAM" id="Phobius"/>
    </source>
</evidence>
<feature type="transmembrane region" description="Helical" evidence="1">
    <location>
        <begin position="34"/>
        <end position="52"/>
    </location>
</feature>
<dbReference type="Proteomes" id="UP001337580">
    <property type="component" value="Chromosome"/>
</dbReference>
<feature type="transmembrane region" description="Helical" evidence="1">
    <location>
        <begin position="103"/>
        <end position="122"/>
    </location>
</feature>
<sequence length="259" mass="29394">MNINNLYGFILAILLTLVPAKIFLSVTSNGFENSYFFIIISVLAFLLLFYLVSNLDTSNKKNFEKLNSSPLLGILSSLVSLCFVWNGVAFLTSAPYYDTHVNYFFIMLFSFLSAASFLFSTVSHFIGKNRFKGFQLVIFAPLVCFMISLTLFLSLAKNHNGYVMASQSFLAMFFVYYIRTFVGSKTKINIIKRLFLFSISSFLASLMSNIAVIFRNFDFSNIDFVTSVVYTVVSIYALVFTFVSFKENQRNVDSSKIQA</sequence>
<dbReference type="EMBL" id="AP027924">
    <property type="protein sequence ID" value="BED91896.1"/>
    <property type="molecule type" value="Genomic_DNA"/>
</dbReference>
<feature type="transmembrane region" description="Helical" evidence="1">
    <location>
        <begin position="72"/>
        <end position="97"/>
    </location>
</feature>
<protein>
    <submittedName>
        <fullName evidence="2">Uncharacterized protein</fullName>
    </submittedName>
</protein>
<feature type="transmembrane region" description="Helical" evidence="1">
    <location>
        <begin position="194"/>
        <end position="215"/>
    </location>
</feature>
<keyword evidence="1" id="KW-1133">Transmembrane helix</keyword>
<proteinExistence type="predicted"/>